<evidence type="ECO:0008006" key="4">
    <source>
        <dbReference type="Google" id="ProtNLM"/>
    </source>
</evidence>
<feature type="transmembrane region" description="Helical" evidence="1">
    <location>
        <begin position="29"/>
        <end position="53"/>
    </location>
</feature>
<keyword evidence="3" id="KW-1185">Reference proteome</keyword>
<sequence>MTDITVPTSSRAASAAGTTSSLYRAVWRWHFYAGLFALPFLIVLAVTGALYLFRDEIDGLIHADLKRVEAQATAQTAPSAMVAAALNAYPGTAAKYLPPASPDASAEVVVKTSAGSKLSVFVNPYDGRVLGDIPDKGTVIGIVRQIHSLAFFGPIANGLIEIAAGWAILLVATGIYLWWPRGQAGGVVTVRGTPKRRMWWRDVHAVTGLFAGFFILFLAVTGMPWSIVWGKYVNEWANGSNFGYPAGVRVAVPMSDEHLAHTGPTTWSLEQARMPESGLASAGGGPIGLDAAVAVFDRLGLAKGYAIALPGGPTGVYSGSVYPDDLSQQRVVHLDQYSGKPLIDMSFADYGPLGKGLEWGINVHMGQEYGLANQLVMLAVCAAIVLMSVSAGVMWWKRRPRGSFGVPPAPSDRRVLRGVVGILAVGGIVFPLVGASLLVMLALDTALTRRKA</sequence>
<evidence type="ECO:0000256" key="1">
    <source>
        <dbReference type="SAM" id="Phobius"/>
    </source>
</evidence>
<dbReference type="OrthoDB" id="9791166at2"/>
<organism evidence="2 3">
    <name type="scientific">Skermanella aerolata</name>
    <dbReference type="NCBI Taxonomy" id="393310"/>
    <lineage>
        <taxon>Bacteria</taxon>
        <taxon>Pseudomonadati</taxon>
        <taxon>Pseudomonadota</taxon>
        <taxon>Alphaproteobacteria</taxon>
        <taxon>Rhodospirillales</taxon>
        <taxon>Azospirillaceae</taxon>
        <taxon>Skermanella</taxon>
    </lineage>
</organism>
<evidence type="ECO:0000313" key="3">
    <source>
        <dbReference type="Proteomes" id="UP000321523"/>
    </source>
</evidence>
<feature type="transmembrane region" description="Helical" evidence="1">
    <location>
        <begin position="158"/>
        <end position="179"/>
    </location>
</feature>
<comment type="caution">
    <text evidence="2">The sequence shown here is derived from an EMBL/GenBank/DDBJ whole genome shotgun (WGS) entry which is preliminary data.</text>
</comment>
<dbReference type="RefSeq" id="WP_084721239.1">
    <property type="nucleotide sequence ID" value="NZ_BJYZ01000026.1"/>
</dbReference>
<name>A0A512DXQ6_9PROT</name>
<evidence type="ECO:0000313" key="2">
    <source>
        <dbReference type="EMBL" id="GEO41249.1"/>
    </source>
</evidence>
<dbReference type="Pfam" id="PF03929">
    <property type="entry name" value="PepSY_TM"/>
    <property type="match status" value="1"/>
</dbReference>
<keyword evidence="1" id="KW-0812">Transmembrane</keyword>
<feature type="transmembrane region" description="Helical" evidence="1">
    <location>
        <begin position="199"/>
        <end position="221"/>
    </location>
</feature>
<dbReference type="AlphaFoldDB" id="A0A512DXQ6"/>
<dbReference type="EMBL" id="BJYZ01000026">
    <property type="protein sequence ID" value="GEO41249.1"/>
    <property type="molecule type" value="Genomic_DNA"/>
</dbReference>
<protein>
    <recommendedName>
        <fullName evidence="4">Sulfite reductase</fullName>
    </recommendedName>
</protein>
<gene>
    <name evidence="2" type="ORF">SAE02_53970</name>
</gene>
<reference evidence="2 3" key="1">
    <citation type="submission" date="2019-07" db="EMBL/GenBank/DDBJ databases">
        <title>Whole genome shotgun sequence of Skermanella aerolata NBRC 106429.</title>
        <authorList>
            <person name="Hosoyama A."/>
            <person name="Uohara A."/>
            <person name="Ohji S."/>
            <person name="Ichikawa N."/>
        </authorList>
    </citation>
    <scope>NUCLEOTIDE SEQUENCE [LARGE SCALE GENOMIC DNA]</scope>
    <source>
        <strain evidence="2 3">NBRC 106429</strain>
    </source>
</reference>
<accession>A0A512DXQ6</accession>
<dbReference type="PANTHER" id="PTHR34219">
    <property type="entry name" value="IRON-REGULATED INNER MEMBRANE PROTEIN-RELATED"/>
    <property type="match status" value="1"/>
</dbReference>
<dbReference type="InterPro" id="IPR005625">
    <property type="entry name" value="PepSY-ass_TM"/>
</dbReference>
<keyword evidence="1" id="KW-1133">Transmembrane helix</keyword>
<proteinExistence type="predicted"/>
<dbReference type="Proteomes" id="UP000321523">
    <property type="component" value="Unassembled WGS sequence"/>
</dbReference>
<dbReference type="PANTHER" id="PTHR34219:SF1">
    <property type="entry name" value="PEPSY DOMAIN-CONTAINING PROTEIN"/>
    <property type="match status" value="1"/>
</dbReference>
<keyword evidence="1" id="KW-0472">Membrane</keyword>
<feature type="transmembrane region" description="Helical" evidence="1">
    <location>
        <begin position="375"/>
        <end position="396"/>
    </location>
</feature>
<feature type="transmembrane region" description="Helical" evidence="1">
    <location>
        <begin position="416"/>
        <end position="443"/>
    </location>
</feature>